<gene>
    <name evidence="4" type="ORF">FKW77_001931</name>
</gene>
<feature type="region of interest" description="Disordered" evidence="2">
    <location>
        <begin position="87"/>
        <end position="106"/>
    </location>
</feature>
<dbReference type="EMBL" id="CP042186">
    <property type="protein sequence ID" value="QDS68655.1"/>
    <property type="molecule type" value="Genomic_DNA"/>
</dbReference>
<feature type="region of interest" description="Disordered" evidence="2">
    <location>
        <begin position="184"/>
        <end position="233"/>
    </location>
</feature>
<evidence type="ECO:0000313" key="4">
    <source>
        <dbReference type="EMBL" id="QDS68655.1"/>
    </source>
</evidence>
<dbReference type="InterPro" id="IPR013087">
    <property type="entry name" value="Znf_C2H2_type"/>
</dbReference>
<dbReference type="PROSITE" id="PS50157">
    <property type="entry name" value="ZINC_FINGER_C2H2_2"/>
    <property type="match status" value="1"/>
</dbReference>
<feature type="compositionally biased region" description="Polar residues" evidence="2">
    <location>
        <begin position="34"/>
        <end position="44"/>
    </location>
</feature>
<dbReference type="SMART" id="SM00355">
    <property type="entry name" value="ZnF_C2H2"/>
    <property type="match status" value="2"/>
</dbReference>
<dbReference type="InterPro" id="IPR036236">
    <property type="entry name" value="Znf_C2H2_sf"/>
</dbReference>
<proteinExistence type="predicted"/>
<organism evidence="4 5">
    <name type="scientific">Venturia effusa</name>
    <dbReference type="NCBI Taxonomy" id="50376"/>
    <lineage>
        <taxon>Eukaryota</taxon>
        <taxon>Fungi</taxon>
        <taxon>Dikarya</taxon>
        <taxon>Ascomycota</taxon>
        <taxon>Pezizomycotina</taxon>
        <taxon>Dothideomycetes</taxon>
        <taxon>Pleosporomycetidae</taxon>
        <taxon>Venturiales</taxon>
        <taxon>Venturiaceae</taxon>
        <taxon>Venturia</taxon>
    </lineage>
</organism>
<dbReference type="PROSITE" id="PS00028">
    <property type="entry name" value="ZINC_FINGER_C2H2_1"/>
    <property type="match status" value="2"/>
</dbReference>
<keyword evidence="1" id="KW-0479">Metal-binding</keyword>
<accession>A0A517KZ49</accession>
<dbReference type="Pfam" id="PF12756">
    <property type="entry name" value="zf-C2H2_2"/>
    <property type="match status" value="2"/>
</dbReference>
<feature type="domain" description="C2H2-type" evidence="3">
    <location>
        <begin position="165"/>
        <end position="194"/>
    </location>
</feature>
<keyword evidence="1" id="KW-0863">Zinc-finger</keyword>
<name>A0A517KZ49_9PEZI</name>
<evidence type="ECO:0000259" key="3">
    <source>
        <dbReference type="PROSITE" id="PS50157"/>
    </source>
</evidence>
<keyword evidence="1" id="KW-0862">Zinc</keyword>
<dbReference type="AlphaFoldDB" id="A0A517KZ49"/>
<reference evidence="4 5" key="1">
    <citation type="submission" date="2019-07" db="EMBL/GenBank/DDBJ databases">
        <title>Finished genome of Venturia effusa.</title>
        <authorList>
            <person name="Young C.A."/>
            <person name="Cox M.P."/>
            <person name="Ganley A.R.D."/>
            <person name="David W.J."/>
        </authorList>
    </citation>
    <scope>NUCLEOTIDE SEQUENCE [LARGE SCALE GENOMIC DNA]</scope>
    <source>
        <strain evidence="5">albino</strain>
    </source>
</reference>
<evidence type="ECO:0000256" key="1">
    <source>
        <dbReference type="PROSITE-ProRule" id="PRU00042"/>
    </source>
</evidence>
<keyword evidence="5" id="KW-1185">Reference proteome</keyword>
<feature type="region of interest" description="Disordered" evidence="2">
    <location>
        <begin position="34"/>
        <end position="57"/>
    </location>
</feature>
<feature type="compositionally biased region" description="Basic and acidic residues" evidence="2">
    <location>
        <begin position="193"/>
        <end position="202"/>
    </location>
</feature>
<feature type="compositionally biased region" description="Low complexity" evidence="2">
    <location>
        <begin position="45"/>
        <end position="57"/>
    </location>
</feature>
<sequence>MLHDCDTCDETFETQQACQQHMQDLGHYISSDTSEVQNKTTNHLAASSSASSSSSDSEFGNLYIFLDSVPIVKDDDVGSLHFSGLSSLNGSSDSKDQGVAIPPSRMPDQTVKELTTIWVSNLDQATQIPMSKKQMKKQRNLEQVEMEMEMEQKKKTKKKGPQSSIKCDTCDRKFVDREAVEQHMAAKRHFRSQTRDETRSRPLVDAASGSKPKKISAKDAVKETGAFAYKSGK</sequence>
<dbReference type="SUPFAM" id="SSF57667">
    <property type="entry name" value="beta-beta-alpha zinc fingers"/>
    <property type="match status" value="1"/>
</dbReference>
<evidence type="ECO:0000256" key="2">
    <source>
        <dbReference type="SAM" id="MobiDB-lite"/>
    </source>
</evidence>
<dbReference type="InterPro" id="IPR041661">
    <property type="entry name" value="ZN622/Rei1/Reh1_Znf-C2H2"/>
</dbReference>
<protein>
    <recommendedName>
        <fullName evidence="3">C2H2-type domain-containing protein</fullName>
    </recommendedName>
</protein>
<dbReference type="Proteomes" id="UP000316270">
    <property type="component" value="Chromosome 2"/>
</dbReference>
<dbReference type="OrthoDB" id="3943816at2759"/>
<dbReference type="GO" id="GO:0008270">
    <property type="term" value="F:zinc ion binding"/>
    <property type="evidence" value="ECO:0007669"/>
    <property type="project" value="UniProtKB-KW"/>
</dbReference>
<evidence type="ECO:0000313" key="5">
    <source>
        <dbReference type="Proteomes" id="UP000316270"/>
    </source>
</evidence>